<dbReference type="Proteomes" id="UP001652661">
    <property type="component" value="Chromosome 2L"/>
</dbReference>
<dbReference type="PROSITE" id="PS50026">
    <property type="entry name" value="EGF_3"/>
    <property type="match status" value="2"/>
</dbReference>
<dbReference type="Pfam" id="PF00008">
    <property type="entry name" value="EGF"/>
    <property type="match status" value="1"/>
</dbReference>
<keyword evidence="6" id="KW-1133">Transmembrane helix</keyword>
<dbReference type="InterPro" id="IPR007110">
    <property type="entry name" value="Ig-like_dom"/>
</dbReference>
<dbReference type="SMART" id="SM00181">
    <property type="entry name" value="EGF"/>
    <property type="match status" value="2"/>
</dbReference>
<protein>
    <submittedName>
        <fullName evidence="13 14">Uncharacterized protein isoform X1</fullName>
    </submittedName>
</protein>
<feature type="transmembrane region" description="Helical" evidence="6">
    <location>
        <begin position="1309"/>
        <end position="1329"/>
    </location>
</feature>
<keyword evidence="6" id="KW-0472">Membrane</keyword>
<feature type="compositionally biased region" description="Low complexity" evidence="5">
    <location>
        <begin position="1907"/>
        <end position="1921"/>
    </location>
</feature>
<keyword evidence="12" id="KW-1185">Reference proteome</keyword>
<keyword evidence="7" id="KW-0732">Signal</keyword>
<feature type="compositionally biased region" description="Gly residues" evidence="5">
    <location>
        <begin position="910"/>
        <end position="925"/>
    </location>
</feature>
<evidence type="ECO:0000259" key="8">
    <source>
        <dbReference type="PROSITE" id="PS01180"/>
    </source>
</evidence>
<feature type="compositionally biased region" description="Basic and acidic residues" evidence="5">
    <location>
        <begin position="1243"/>
        <end position="1256"/>
    </location>
</feature>
<feature type="transmembrane region" description="Helical" evidence="6">
    <location>
        <begin position="1165"/>
        <end position="1184"/>
    </location>
</feature>
<dbReference type="InterPro" id="IPR000859">
    <property type="entry name" value="CUB_dom"/>
</dbReference>
<dbReference type="SUPFAM" id="SSF49854">
    <property type="entry name" value="Spermadhesin, CUB domain"/>
    <property type="match status" value="1"/>
</dbReference>
<feature type="transmembrane region" description="Helical" evidence="6">
    <location>
        <begin position="1555"/>
        <end position="1577"/>
    </location>
</feature>
<feature type="domain" description="EGF-like" evidence="9">
    <location>
        <begin position="228"/>
        <end position="266"/>
    </location>
</feature>
<feature type="transmembrane region" description="Helical" evidence="6">
    <location>
        <begin position="1473"/>
        <end position="1494"/>
    </location>
</feature>
<dbReference type="Gene3D" id="2.60.40.10">
    <property type="entry name" value="Immunoglobulins"/>
    <property type="match status" value="2"/>
</dbReference>
<dbReference type="PROSITE" id="PS50227">
    <property type="entry name" value="G_PROTEIN_RECEP_F2_3"/>
    <property type="match status" value="1"/>
</dbReference>
<feature type="disulfide bond" evidence="4">
    <location>
        <begin position="297"/>
        <end position="306"/>
    </location>
</feature>
<evidence type="ECO:0000256" key="5">
    <source>
        <dbReference type="SAM" id="MobiDB-lite"/>
    </source>
</evidence>
<dbReference type="RefSeq" id="XP_070141311.1">
    <property type="nucleotide sequence ID" value="XM_070285210.1"/>
</dbReference>
<gene>
    <name evidence="13 14" type="primary">LOC108081958</name>
</gene>
<accession>A0ABM3C629</accession>
<dbReference type="Gene3D" id="2.60.220.50">
    <property type="match status" value="1"/>
</dbReference>
<evidence type="ECO:0000313" key="14">
    <source>
        <dbReference type="RefSeq" id="XP_070141311.1"/>
    </source>
</evidence>
<dbReference type="InterPro" id="IPR001879">
    <property type="entry name" value="GPCR_2_extracellular_dom"/>
</dbReference>
<keyword evidence="6" id="KW-0812">Transmembrane</keyword>
<organism evidence="12 13">
    <name type="scientific">Drosophila kikkawai</name>
    <name type="common">Fruit fly</name>
    <dbReference type="NCBI Taxonomy" id="30033"/>
    <lineage>
        <taxon>Eukaryota</taxon>
        <taxon>Metazoa</taxon>
        <taxon>Ecdysozoa</taxon>
        <taxon>Arthropoda</taxon>
        <taxon>Hexapoda</taxon>
        <taxon>Insecta</taxon>
        <taxon>Pterygota</taxon>
        <taxon>Neoptera</taxon>
        <taxon>Endopterygota</taxon>
        <taxon>Diptera</taxon>
        <taxon>Brachycera</taxon>
        <taxon>Muscomorpha</taxon>
        <taxon>Ephydroidea</taxon>
        <taxon>Drosophilidae</taxon>
        <taxon>Drosophila</taxon>
        <taxon>Sophophora</taxon>
    </lineage>
</organism>
<evidence type="ECO:0000256" key="7">
    <source>
        <dbReference type="SAM" id="SignalP"/>
    </source>
</evidence>
<feature type="compositionally biased region" description="Low complexity" evidence="5">
    <location>
        <begin position="848"/>
        <end position="868"/>
    </location>
</feature>
<feature type="transmembrane region" description="Helical" evidence="6">
    <location>
        <begin position="1526"/>
        <end position="1549"/>
    </location>
</feature>
<feature type="domain" description="Ig-like" evidence="11">
    <location>
        <begin position="572"/>
        <end position="666"/>
    </location>
</feature>
<dbReference type="InterPro" id="IPR036445">
    <property type="entry name" value="GPCR_2_extracell_dom_sf"/>
</dbReference>
<dbReference type="Gene3D" id="2.10.25.10">
    <property type="entry name" value="Laminin"/>
    <property type="match status" value="1"/>
</dbReference>
<dbReference type="Gene3D" id="2.60.120.290">
    <property type="entry name" value="Spermadhesin, CUB domain"/>
    <property type="match status" value="1"/>
</dbReference>
<feature type="chain" id="PRO_5045024208" evidence="7">
    <location>
        <begin position="23"/>
        <end position="1973"/>
    </location>
</feature>
<dbReference type="PROSITE" id="PS01186">
    <property type="entry name" value="EGF_2"/>
    <property type="match status" value="2"/>
</dbReference>
<dbReference type="RefSeq" id="XP_041631615.1">
    <property type="nucleotide sequence ID" value="XM_041775681.2"/>
</dbReference>
<feature type="compositionally biased region" description="Low complexity" evidence="5">
    <location>
        <begin position="73"/>
        <end position="89"/>
    </location>
</feature>
<dbReference type="InterPro" id="IPR013783">
    <property type="entry name" value="Ig-like_fold"/>
</dbReference>
<dbReference type="PANTHER" id="PTHR45813:SF8">
    <property type="entry name" value="IG-LIKE DOMAIN-CONTAINING PROTEIN"/>
    <property type="match status" value="1"/>
</dbReference>
<dbReference type="InterPro" id="IPR035914">
    <property type="entry name" value="Sperma_CUB_dom_sf"/>
</dbReference>
<feature type="region of interest" description="Disordered" evidence="5">
    <location>
        <begin position="73"/>
        <end position="94"/>
    </location>
</feature>
<feature type="domain" description="CUB" evidence="8">
    <location>
        <begin position="94"/>
        <end position="224"/>
    </location>
</feature>
<sequence>MTVVVRLLPLILLLLLPLAVLPHQTTDVAAVNHQQHVADQKFQLPAVPLPPPPPFSAAGHNFALNAFAGAESSSGGHSSGPSSSSSSGAGSSGCGGMLRARHGVIQTPNFPHRFGTPIECVWIIDASDLPSTGQNVSIVVYLTQLYVLSGLKFTEYMYYSDDFKVPAHRVFTLTEDDVTQATWVQFHSQYLEIRFTMATLDGTHLRALDRLLDVYGFNITYEVQNEVKTSQCNALQCRFLGDCYATADYSSYGCACFPGFSGSDCGHGPLCQDLHTNVCQNGGTCKHIGDAAITCHCPKGFKGTRCEIPEINETTQGCTSNTSSIDCHQACDFDSFSRIGSMPPGQRYSAVKTNRNLARSGKTRYEVTMRLGANLTGYYRHADRDQLSGVMERQLGRVLRNFNITKINDLELISNTTDRLDITFHFFGVKGDSQRIRDAITRMVERGRIGNFTLVANFHHFDENPPLSLLDLSVNQPQAGVREASEFIISCSAQGSSRMQFQWFKDGAAVNASRATREIWTTVLPPETKDVYTAILGVTKASRIDEGVYSCKVTDWGVEQCRSLHIHIKSPPRLRVDPASVTLQRGDSLRVRCLSPGNDDIKRYAQLGYSWTRNGVLFQSDAATAMWEDLYPDGSILKINNIQKSAEYACLVSNSVRPVSRSVYINVIERNAVHVCPAESTYGVHWPTSAPGAPIITDCPRGFEGHLRRICEQRDTGNSSWLLPDFSGCVRDELLLIYNRFLALSAGFQQTNSSNILKACFDFTLQRRHSFLPGEASFLIDMLHELDTYLQLKGTQLEREMAAEIILRILDKVMQNAQSLNSQQQIKKLQLLTQSAALNRETIAASQLATSTSGSSSSSIQPSAGDSSTDQLTAQGTGSSGPGSDSGSGAVTGNEISAGAPGSLQANRAGGSGGGPDSRGAGAGGAATSILTVDEDTLSLDRLNSLRIYMTSVKTLPFNLRIYGEDLFSDQLYMDIGLSARLLHIMANSTIFASVISYKNLKSFLPKTYYTRGSDPRDSDYVLASRIIQTWLFQSNRSNDNFREPLDLPFEAGHVEIIFQHESVPRTGDWVAVCGHDYKASFDSTWRSDLCITKHLMANITRCICPLSGTYVVMLTKRQQNATPSHVPQRPIFVIASCACCLLQCGSALLILVPIWCNRKCAVTFLKMQFCISTSSVMLIYLLGFMKMLPVNWHAIISSSLASLLLLGISTLIAIALAIHTELMPKKYLQIGSKPATPTKRQRVQEREKDRERELESLSNITQIRAQSPPVSGATTGSARPQRPAPKTMSSLPLQGGSAGIRGAIGISWLLPLLFAVAAPLICSIIGQWPRHWWLEVLWLRGAGSADVKTDGGGGGGGSEELDGGYYATHSLLNGDNLLLESEALLGNGSSSTTETSSPDDVATSASSITGGHSYSFISSHQQHEQQLPATWSLGRSSSTSFATSVSALAAPLTSGLGDATSTSSTSSPSLSFLLFACIDLLFILLFFALFAILMKKLLWLRHKNRNVHTHPLDKFNLALRRRFGLLYRAGGLLLAKLCSDGCFIVYVNSSPDTLWAYPFGISCIILGSAILICFVVKAESQLRGPPFLSSNGSSQNSSLKQAKFNTSRSSLDENYCTTTTTANVNSPLSFYTNHDKEKENDCAVSLSMSSAAVSSAAAVGSLASSAGCAPPLQPKVGLELSGAPVSSGVPLPLTIISTAPRCQPGADGAAETFLGDHQHQPLPLSVAPSPDTRCCALLGGGPGYDAYTMGVGMNMGVTVGGFTGSLGRRTLHRQPAQYRTGPCGEFVGVETLDILQGVAADSIIGIHTSAIMPTASSTSHYVPLQHNPYVDFVPSPLILSMPAPQLPPPPTISGNLSGASITPMSLPTQTPKTQKRVTILEPTSRTTFDPLLPTMVAAVVSTSTVTSTATTTAATPTPTQSGGGGGAGNDATLDRITLDLDYLLNRGAMDAADGVAGGGPPAPTSDDGQQKQ</sequence>
<dbReference type="SUPFAM" id="SSF48726">
    <property type="entry name" value="Immunoglobulin"/>
    <property type="match status" value="2"/>
</dbReference>
<evidence type="ECO:0000256" key="6">
    <source>
        <dbReference type="SAM" id="Phobius"/>
    </source>
</evidence>
<dbReference type="CDD" id="cd00054">
    <property type="entry name" value="EGF_CA"/>
    <property type="match status" value="1"/>
</dbReference>
<keyword evidence="3" id="KW-0325">Glycoprotein</keyword>
<dbReference type="GeneID" id="108081958"/>
<evidence type="ECO:0000259" key="9">
    <source>
        <dbReference type="PROSITE" id="PS50026"/>
    </source>
</evidence>
<reference evidence="12 13" key="1">
    <citation type="submission" date="2025-05" db="UniProtKB">
        <authorList>
            <consortium name="RefSeq"/>
        </authorList>
    </citation>
    <scope>NUCLEOTIDE SEQUENCE [LARGE SCALE GENOMIC DNA]</scope>
    <source>
        <strain evidence="12 13">14028-0561.14</strain>
        <tissue evidence="13 14">Whole fly</tissue>
    </source>
</reference>
<dbReference type="InterPro" id="IPR000742">
    <property type="entry name" value="EGF"/>
</dbReference>
<keyword evidence="4" id="KW-0245">EGF-like domain</keyword>
<evidence type="ECO:0000259" key="11">
    <source>
        <dbReference type="PROSITE" id="PS50835"/>
    </source>
</evidence>
<dbReference type="SMART" id="SM00409">
    <property type="entry name" value="IG"/>
    <property type="match status" value="2"/>
</dbReference>
<dbReference type="InterPro" id="IPR051587">
    <property type="entry name" value="Adhesion_GPCR"/>
</dbReference>
<feature type="domain" description="G-protein coupled receptors family 2 profile 1" evidence="10">
    <location>
        <begin position="649"/>
        <end position="733"/>
    </location>
</feature>
<feature type="region of interest" description="Disordered" evidence="5">
    <location>
        <begin position="1235"/>
        <end position="1293"/>
    </location>
</feature>
<feature type="disulfide bond" evidence="4">
    <location>
        <begin position="237"/>
        <end position="254"/>
    </location>
</feature>
<evidence type="ECO:0000259" key="10">
    <source>
        <dbReference type="PROSITE" id="PS50227"/>
    </source>
</evidence>
<feature type="transmembrane region" description="Helical" evidence="6">
    <location>
        <begin position="1196"/>
        <end position="1219"/>
    </location>
</feature>
<dbReference type="Gene3D" id="4.10.1240.10">
    <property type="entry name" value="GPCR, family 2, extracellular hormone receptor domain"/>
    <property type="match status" value="1"/>
</dbReference>
<evidence type="ECO:0000313" key="13">
    <source>
        <dbReference type="RefSeq" id="XP_041631615.1"/>
    </source>
</evidence>
<dbReference type="PROSITE" id="PS50835">
    <property type="entry name" value="IG_LIKE"/>
    <property type="match status" value="2"/>
</dbReference>
<evidence type="ECO:0000256" key="4">
    <source>
        <dbReference type="PROSITE-ProRule" id="PRU00076"/>
    </source>
</evidence>
<dbReference type="PROSITE" id="PS00022">
    <property type="entry name" value="EGF_1"/>
    <property type="match status" value="2"/>
</dbReference>
<name>A0ABM3C629_DROKI</name>
<feature type="region of interest" description="Disordered" evidence="5">
    <location>
        <begin position="848"/>
        <end position="925"/>
    </location>
</feature>
<feature type="domain" description="EGF-like" evidence="9">
    <location>
        <begin position="267"/>
        <end position="307"/>
    </location>
</feature>
<evidence type="ECO:0000256" key="1">
    <source>
        <dbReference type="ARBA" id="ARBA00007343"/>
    </source>
</evidence>
<proteinExistence type="inferred from homology"/>
<dbReference type="InterPro" id="IPR046338">
    <property type="entry name" value="GAIN_dom_sf"/>
</dbReference>
<dbReference type="SUPFAM" id="SSF57196">
    <property type="entry name" value="EGF/Laminin"/>
    <property type="match status" value="1"/>
</dbReference>
<feature type="region of interest" description="Disordered" evidence="5">
    <location>
        <begin position="1951"/>
        <end position="1973"/>
    </location>
</feature>
<dbReference type="Pfam" id="PF13927">
    <property type="entry name" value="Ig_3"/>
    <property type="match status" value="1"/>
</dbReference>
<feature type="region of interest" description="Disordered" evidence="5">
    <location>
        <begin position="1907"/>
        <end position="1931"/>
    </location>
</feature>
<comment type="caution">
    <text evidence="4">Lacks conserved residue(s) required for the propagation of feature annotation.</text>
</comment>
<dbReference type="CDD" id="cd00096">
    <property type="entry name" value="Ig"/>
    <property type="match status" value="1"/>
</dbReference>
<feature type="compositionally biased region" description="Polar residues" evidence="5">
    <location>
        <begin position="1257"/>
        <end position="1279"/>
    </location>
</feature>
<comment type="similarity">
    <text evidence="1">Belongs to the G-protein coupled receptor 2 family. Adhesion G-protein coupled receptor (ADGR) subfamily.</text>
</comment>
<keyword evidence="2 4" id="KW-1015">Disulfide bond</keyword>
<evidence type="ECO:0000313" key="12">
    <source>
        <dbReference type="Proteomes" id="UP001652661"/>
    </source>
</evidence>
<evidence type="ECO:0000256" key="3">
    <source>
        <dbReference type="ARBA" id="ARBA00023180"/>
    </source>
</evidence>
<feature type="transmembrane region" description="Helical" evidence="6">
    <location>
        <begin position="1132"/>
        <end position="1153"/>
    </location>
</feature>
<dbReference type="PROSITE" id="PS01180">
    <property type="entry name" value="CUB"/>
    <property type="match status" value="1"/>
</dbReference>
<evidence type="ECO:0000256" key="2">
    <source>
        <dbReference type="ARBA" id="ARBA00023157"/>
    </source>
</evidence>
<dbReference type="InterPro" id="IPR003599">
    <property type="entry name" value="Ig_sub"/>
</dbReference>
<feature type="domain" description="Ig-like" evidence="11">
    <location>
        <begin position="465"/>
        <end position="565"/>
    </location>
</feature>
<feature type="disulfide bond" evidence="4">
    <location>
        <begin position="256"/>
        <end position="265"/>
    </location>
</feature>
<dbReference type="PANTHER" id="PTHR45813">
    <property type="entry name" value="IG-LIKE DOMAIN-CONTAINING PROTEIN"/>
    <property type="match status" value="1"/>
</dbReference>
<dbReference type="InterPro" id="IPR036179">
    <property type="entry name" value="Ig-like_dom_sf"/>
</dbReference>
<feature type="signal peptide" evidence="7">
    <location>
        <begin position="1"/>
        <end position="22"/>
    </location>
</feature>